<reference evidence="2 3" key="1">
    <citation type="submission" date="2008-06" db="EMBL/GenBank/DDBJ databases">
        <title>Complete sequence of Pelodictyon phaeoclathratiforme BU-1.</title>
        <authorList>
            <consortium name="US DOE Joint Genome Institute"/>
            <person name="Lucas S."/>
            <person name="Copeland A."/>
            <person name="Lapidus A."/>
            <person name="Glavina del Rio T."/>
            <person name="Dalin E."/>
            <person name="Tice H."/>
            <person name="Bruce D."/>
            <person name="Goodwin L."/>
            <person name="Pitluck S."/>
            <person name="Schmutz J."/>
            <person name="Larimer F."/>
            <person name="Land M."/>
            <person name="Hauser L."/>
            <person name="Kyrpides N."/>
            <person name="Mikhailova N."/>
            <person name="Liu Z."/>
            <person name="Li T."/>
            <person name="Zhao F."/>
            <person name="Overmann J."/>
            <person name="Bryant D.A."/>
            <person name="Richardson P."/>
        </authorList>
    </citation>
    <scope>NUCLEOTIDE SEQUENCE [LARGE SCALE GENOMIC DNA]</scope>
    <source>
        <strain evidence="3">DSM 5477 / BU-1</strain>
    </source>
</reference>
<dbReference type="HOGENOM" id="CLU_193577_0_0_10"/>
<protein>
    <submittedName>
        <fullName evidence="2">Uncharacterized protein</fullName>
    </submittedName>
</protein>
<feature type="transmembrane region" description="Helical" evidence="1">
    <location>
        <begin position="51"/>
        <end position="72"/>
    </location>
</feature>
<keyword evidence="3" id="KW-1185">Reference proteome</keyword>
<dbReference type="RefSeq" id="WP_012507054.1">
    <property type="nucleotide sequence ID" value="NC_011060.1"/>
</dbReference>
<keyword evidence="1" id="KW-1133">Transmembrane helix</keyword>
<name>B4SBN3_PELPB</name>
<dbReference type="KEGG" id="pph:Ppha_0221"/>
<proteinExistence type="predicted"/>
<dbReference type="OrthoDB" id="598465at2"/>
<keyword evidence="1" id="KW-0812">Transmembrane</keyword>
<organism evidence="2 3">
    <name type="scientific">Pelodictyon phaeoclathratiforme (strain DSM 5477 / BU-1)</name>
    <dbReference type="NCBI Taxonomy" id="324925"/>
    <lineage>
        <taxon>Bacteria</taxon>
        <taxon>Pseudomonadati</taxon>
        <taxon>Chlorobiota</taxon>
        <taxon>Chlorobiia</taxon>
        <taxon>Chlorobiales</taxon>
        <taxon>Chlorobiaceae</taxon>
        <taxon>Chlorobium/Pelodictyon group</taxon>
        <taxon>Pelodictyon</taxon>
    </lineage>
</organism>
<dbReference type="AlphaFoldDB" id="B4SBN3"/>
<gene>
    <name evidence="2" type="ordered locus">Ppha_0221</name>
</gene>
<accession>B4SBN3</accession>
<evidence type="ECO:0000256" key="1">
    <source>
        <dbReference type="SAM" id="Phobius"/>
    </source>
</evidence>
<evidence type="ECO:0000313" key="3">
    <source>
        <dbReference type="Proteomes" id="UP000002724"/>
    </source>
</evidence>
<dbReference type="STRING" id="324925.Ppha_0221"/>
<dbReference type="EMBL" id="CP001110">
    <property type="protein sequence ID" value="ACF42558.1"/>
    <property type="molecule type" value="Genomic_DNA"/>
</dbReference>
<dbReference type="eggNOG" id="ENOG5033P6R">
    <property type="taxonomic scope" value="Bacteria"/>
</dbReference>
<keyword evidence="1" id="KW-0472">Membrane</keyword>
<dbReference type="Proteomes" id="UP000002724">
    <property type="component" value="Chromosome"/>
</dbReference>
<evidence type="ECO:0000313" key="2">
    <source>
        <dbReference type="EMBL" id="ACF42558.1"/>
    </source>
</evidence>
<feature type="transmembrane region" description="Helical" evidence="1">
    <location>
        <begin position="20"/>
        <end position="39"/>
    </location>
</feature>
<sequence length="75" mass="8224">MGKANNPGNNSKQREKVSAFHVLLILVGANIMLLMAPDLGLLNSMLYIPDLYTWSATAIGFALLILGFRGFMKKI</sequence>